<protein>
    <submittedName>
        <fullName evidence="2">OLC1v1012145C1</fullName>
    </submittedName>
</protein>
<keyword evidence="3" id="KW-1185">Reference proteome</keyword>
<feature type="compositionally biased region" description="Basic and acidic residues" evidence="1">
    <location>
        <begin position="102"/>
        <end position="115"/>
    </location>
</feature>
<feature type="compositionally biased region" description="Basic and acidic residues" evidence="1">
    <location>
        <begin position="34"/>
        <end position="62"/>
    </location>
</feature>
<dbReference type="AlphaFoldDB" id="A0AAV1DVE2"/>
<evidence type="ECO:0000313" key="3">
    <source>
        <dbReference type="Proteomes" id="UP001161247"/>
    </source>
</evidence>
<name>A0AAV1DVE2_OLDCO</name>
<feature type="region of interest" description="Disordered" evidence="1">
    <location>
        <begin position="96"/>
        <end position="136"/>
    </location>
</feature>
<evidence type="ECO:0000313" key="2">
    <source>
        <dbReference type="EMBL" id="CAI9111822.1"/>
    </source>
</evidence>
<organism evidence="2 3">
    <name type="scientific">Oldenlandia corymbosa var. corymbosa</name>
    <dbReference type="NCBI Taxonomy" id="529605"/>
    <lineage>
        <taxon>Eukaryota</taxon>
        <taxon>Viridiplantae</taxon>
        <taxon>Streptophyta</taxon>
        <taxon>Embryophyta</taxon>
        <taxon>Tracheophyta</taxon>
        <taxon>Spermatophyta</taxon>
        <taxon>Magnoliopsida</taxon>
        <taxon>eudicotyledons</taxon>
        <taxon>Gunneridae</taxon>
        <taxon>Pentapetalae</taxon>
        <taxon>asterids</taxon>
        <taxon>lamiids</taxon>
        <taxon>Gentianales</taxon>
        <taxon>Rubiaceae</taxon>
        <taxon>Rubioideae</taxon>
        <taxon>Spermacoceae</taxon>
        <taxon>Hedyotis-Oldenlandia complex</taxon>
        <taxon>Oldenlandia</taxon>
    </lineage>
</organism>
<gene>
    <name evidence="2" type="ORF">OLC1_LOCUS19125</name>
</gene>
<reference evidence="2" key="1">
    <citation type="submission" date="2023-03" db="EMBL/GenBank/DDBJ databases">
        <authorList>
            <person name="Julca I."/>
        </authorList>
    </citation>
    <scope>NUCLEOTIDE SEQUENCE</scope>
</reference>
<proteinExistence type="predicted"/>
<accession>A0AAV1DVE2</accession>
<sequence>MENPFGPSQSHDHAESSSHPEQENVGGGEDVGGEDVRGGKDGGREDVGGGEDVGRENVRGGEDVSSSLGSHSLHEEDPLFTITLGDPLQVLNVVPLETIRPQPEEPIVRKSDRSRHAALKYTPPTIPKRGKKNNID</sequence>
<evidence type="ECO:0000256" key="1">
    <source>
        <dbReference type="SAM" id="MobiDB-lite"/>
    </source>
</evidence>
<dbReference type="EMBL" id="OX459124">
    <property type="protein sequence ID" value="CAI9111822.1"/>
    <property type="molecule type" value="Genomic_DNA"/>
</dbReference>
<feature type="compositionally biased region" description="Basic and acidic residues" evidence="1">
    <location>
        <begin position="10"/>
        <end position="22"/>
    </location>
</feature>
<dbReference type="Proteomes" id="UP001161247">
    <property type="component" value="Chromosome 7"/>
</dbReference>
<feature type="region of interest" description="Disordered" evidence="1">
    <location>
        <begin position="1"/>
        <end position="72"/>
    </location>
</feature>